<feature type="chain" id="PRO_5032301895" description="FZ domain-containing protein" evidence="1">
    <location>
        <begin position="22"/>
        <end position="98"/>
    </location>
</feature>
<dbReference type="Proteomes" id="UP000646548">
    <property type="component" value="Unassembled WGS sequence"/>
</dbReference>
<name>A0A834CM10_ORYME</name>
<gene>
    <name evidence="2" type="ORF">FQA47_020779</name>
</gene>
<proteinExistence type="predicted"/>
<dbReference type="EMBL" id="WKFB01000207">
    <property type="protein sequence ID" value="KAF6731832.1"/>
    <property type="molecule type" value="Genomic_DNA"/>
</dbReference>
<evidence type="ECO:0008006" key="4">
    <source>
        <dbReference type="Google" id="ProtNLM"/>
    </source>
</evidence>
<protein>
    <recommendedName>
        <fullName evidence="4">FZ domain-containing protein</fullName>
    </recommendedName>
</protein>
<organism evidence="2 3">
    <name type="scientific">Oryzias melastigma</name>
    <name type="common">Marine medaka</name>
    <dbReference type="NCBI Taxonomy" id="30732"/>
    <lineage>
        <taxon>Eukaryota</taxon>
        <taxon>Metazoa</taxon>
        <taxon>Chordata</taxon>
        <taxon>Craniata</taxon>
        <taxon>Vertebrata</taxon>
        <taxon>Euteleostomi</taxon>
        <taxon>Actinopterygii</taxon>
        <taxon>Neopterygii</taxon>
        <taxon>Teleostei</taxon>
        <taxon>Neoteleostei</taxon>
        <taxon>Acanthomorphata</taxon>
        <taxon>Ovalentaria</taxon>
        <taxon>Atherinomorphae</taxon>
        <taxon>Beloniformes</taxon>
        <taxon>Adrianichthyidae</taxon>
        <taxon>Oryziinae</taxon>
        <taxon>Oryzias</taxon>
    </lineage>
</organism>
<keyword evidence="1" id="KW-0732">Signal</keyword>
<sequence length="98" mass="10510">MGLASLFFIVTVATRARLAWVETCPLPCAGLTVEPSADGVCRKVRDACRKSSISLLDAACPELSVVLKPLLEPRAPACWHTCINVQSAQFKAGLIDLQ</sequence>
<feature type="signal peptide" evidence="1">
    <location>
        <begin position="1"/>
        <end position="21"/>
    </location>
</feature>
<dbReference type="AlphaFoldDB" id="A0A834CM10"/>
<accession>A0A834CM10</accession>
<comment type="caution">
    <text evidence="2">The sequence shown here is derived from an EMBL/GenBank/DDBJ whole genome shotgun (WGS) entry which is preliminary data.</text>
</comment>
<reference evidence="2" key="1">
    <citation type="journal article" name="BMC Genomics">
        <title>Long-read sequencing and de novo genome assembly of marine medaka (Oryzias melastigma).</title>
        <authorList>
            <person name="Liang P."/>
            <person name="Saqib H.S.A."/>
            <person name="Ni X."/>
            <person name="Shen Y."/>
        </authorList>
    </citation>
    <scope>NUCLEOTIDE SEQUENCE</scope>
    <source>
        <strain evidence="2">Bigg-433</strain>
    </source>
</reference>
<evidence type="ECO:0000256" key="1">
    <source>
        <dbReference type="SAM" id="SignalP"/>
    </source>
</evidence>
<evidence type="ECO:0000313" key="3">
    <source>
        <dbReference type="Proteomes" id="UP000646548"/>
    </source>
</evidence>
<evidence type="ECO:0000313" key="2">
    <source>
        <dbReference type="EMBL" id="KAF6731832.1"/>
    </source>
</evidence>